<dbReference type="InterPro" id="IPR028945">
    <property type="entry name" value="Get1"/>
</dbReference>
<keyword evidence="9" id="KW-1185">Reference proteome</keyword>
<dbReference type="Proteomes" id="UP000224567">
    <property type="component" value="Unassembled WGS sequence"/>
</dbReference>
<evidence type="ECO:0000256" key="2">
    <source>
        <dbReference type="ARBA" id="ARBA00010799"/>
    </source>
</evidence>
<dbReference type="GO" id="GO:0043529">
    <property type="term" value="C:GET complex"/>
    <property type="evidence" value="ECO:0007669"/>
    <property type="project" value="TreeGrafter"/>
</dbReference>
<dbReference type="EMBL" id="MLFT02000002">
    <property type="protein sequence ID" value="PHT55074.1"/>
    <property type="molecule type" value="Genomic_DNA"/>
</dbReference>
<evidence type="ECO:0000256" key="4">
    <source>
        <dbReference type="ARBA" id="ARBA00022824"/>
    </source>
</evidence>
<keyword evidence="5 7" id="KW-1133">Transmembrane helix</keyword>
<gene>
    <name evidence="8" type="ORF">CQW23_03560</name>
</gene>
<dbReference type="GO" id="GO:0071816">
    <property type="term" value="P:tail-anchored membrane protein insertion into ER membrane"/>
    <property type="evidence" value="ECO:0007669"/>
    <property type="project" value="InterPro"/>
</dbReference>
<dbReference type="GO" id="GO:0005789">
    <property type="term" value="C:endoplasmic reticulum membrane"/>
    <property type="evidence" value="ECO:0007669"/>
    <property type="project" value="UniProtKB-SubCell"/>
</dbReference>
<evidence type="ECO:0000256" key="7">
    <source>
        <dbReference type="SAM" id="Phobius"/>
    </source>
</evidence>
<comment type="subcellular location">
    <subcellularLocation>
        <location evidence="1">Endoplasmic reticulum membrane</location>
    </subcellularLocation>
</comment>
<evidence type="ECO:0000256" key="5">
    <source>
        <dbReference type="ARBA" id="ARBA00022989"/>
    </source>
</evidence>
<accession>A0A2G2XC57</accession>
<evidence type="ECO:0000313" key="8">
    <source>
        <dbReference type="EMBL" id="PHT55074.1"/>
    </source>
</evidence>
<keyword evidence="4" id="KW-0256">Endoplasmic reticulum</keyword>
<reference evidence="9" key="2">
    <citation type="journal article" date="2017" name="J. Anim. Genet.">
        <title>Multiple reference genome sequences of hot pepper reveal the massive evolution of plant disease resistance genes by retroduplication.</title>
        <authorList>
            <person name="Kim S."/>
            <person name="Park J."/>
            <person name="Yeom S.-I."/>
            <person name="Kim Y.-M."/>
            <person name="Seo E."/>
            <person name="Kim K.-T."/>
            <person name="Kim M.-S."/>
            <person name="Lee J.M."/>
            <person name="Cheong K."/>
            <person name="Shin H.-S."/>
            <person name="Kim S.-B."/>
            <person name="Han K."/>
            <person name="Lee J."/>
            <person name="Park M."/>
            <person name="Lee H.-A."/>
            <person name="Lee H.-Y."/>
            <person name="Lee Y."/>
            <person name="Oh S."/>
            <person name="Lee J.H."/>
            <person name="Choi E."/>
            <person name="Choi E."/>
            <person name="Lee S.E."/>
            <person name="Jeon J."/>
            <person name="Kim H."/>
            <person name="Choi G."/>
            <person name="Song H."/>
            <person name="Lee J."/>
            <person name="Lee S.-C."/>
            <person name="Kwon J.-K."/>
            <person name="Lee H.-Y."/>
            <person name="Koo N."/>
            <person name="Hong Y."/>
            <person name="Kim R.W."/>
            <person name="Kang W.-H."/>
            <person name="Huh J.H."/>
            <person name="Kang B.-C."/>
            <person name="Yang T.-J."/>
            <person name="Lee Y.-H."/>
            <person name="Bennetzen J.L."/>
            <person name="Choi D."/>
        </authorList>
    </citation>
    <scope>NUCLEOTIDE SEQUENCE [LARGE SCALE GENOMIC DNA]</scope>
    <source>
        <strain evidence="9">cv. PBC81</strain>
    </source>
</reference>
<name>A0A2G2XC57_CAPBA</name>
<evidence type="ECO:0000313" key="9">
    <source>
        <dbReference type="Proteomes" id="UP000224567"/>
    </source>
</evidence>
<protein>
    <submittedName>
        <fullName evidence="8">Uncharacterized protein</fullName>
    </submittedName>
</protein>
<evidence type="ECO:0000256" key="3">
    <source>
        <dbReference type="ARBA" id="ARBA00022692"/>
    </source>
</evidence>
<dbReference type="STRING" id="33114.A0A2G2XC57"/>
<organism evidence="8 9">
    <name type="scientific">Capsicum baccatum</name>
    <name type="common">Peruvian pepper</name>
    <dbReference type="NCBI Taxonomy" id="33114"/>
    <lineage>
        <taxon>Eukaryota</taxon>
        <taxon>Viridiplantae</taxon>
        <taxon>Streptophyta</taxon>
        <taxon>Embryophyta</taxon>
        <taxon>Tracheophyta</taxon>
        <taxon>Spermatophyta</taxon>
        <taxon>Magnoliopsida</taxon>
        <taxon>eudicotyledons</taxon>
        <taxon>Gunneridae</taxon>
        <taxon>Pentapetalae</taxon>
        <taxon>asterids</taxon>
        <taxon>lamiids</taxon>
        <taxon>Solanales</taxon>
        <taxon>Solanaceae</taxon>
        <taxon>Solanoideae</taxon>
        <taxon>Capsiceae</taxon>
        <taxon>Capsicum</taxon>
    </lineage>
</organism>
<feature type="transmembrane region" description="Helical" evidence="7">
    <location>
        <begin position="49"/>
        <end position="66"/>
    </location>
</feature>
<comment type="similarity">
    <text evidence="2">Belongs to the WRB/GET1 family.</text>
</comment>
<dbReference type="PANTHER" id="PTHR42650:SF1">
    <property type="entry name" value="GUIDED ENTRY OF TAIL-ANCHORED PROTEINS FACTOR 1"/>
    <property type="match status" value="1"/>
</dbReference>
<proteinExistence type="inferred from homology"/>
<reference evidence="8 9" key="1">
    <citation type="journal article" date="2017" name="Genome Biol.">
        <title>New reference genome sequences of hot pepper reveal the massive evolution of plant disease-resistance genes by retroduplication.</title>
        <authorList>
            <person name="Kim S."/>
            <person name="Park J."/>
            <person name="Yeom S.I."/>
            <person name="Kim Y.M."/>
            <person name="Seo E."/>
            <person name="Kim K.T."/>
            <person name="Kim M.S."/>
            <person name="Lee J.M."/>
            <person name="Cheong K."/>
            <person name="Shin H.S."/>
            <person name="Kim S.B."/>
            <person name="Han K."/>
            <person name="Lee J."/>
            <person name="Park M."/>
            <person name="Lee H.A."/>
            <person name="Lee H.Y."/>
            <person name="Lee Y."/>
            <person name="Oh S."/>
            <person name="Lee J.H."/>
            <person name="Choi E."/>
            <person name="Choi E."/>
            <person name="Lee S.E."/>
            <person name="Jeon J."/>
            <person name="Kim H."/>
            <person name="Choi G."/>
            <person name="Song H."/>
            <person name="Lee J."/>
            <person name="Lee S.C."/>
            <person name="Kwon J.K."/>
            <person name="Lee H.Y."/>
            <person name="Koo N."/>
            <person name="Hong Y."/>
            <person name="Kim R.W."/>
            <person name="Kang W.H."/>
            <person name="Huh J.H."/>
            <person name="Kang B.C."/>
            <person name="Yang T.J."/>
            <person name="Lee Y.H."/>
            <person name="Bennetzen J.L."/>
            <person name="Choi D."/>
        </authorList>
    </citation>
    <scope>NUCLEOTIDE SEQUENCE [LARGE SCALE GENOMIC DNA]</scope>
    <source>
        <strain evidence="9">cv. PBC81</strain>
    </source>
</reference>
<dbReference type="OrthoDB" id="512018at2759"/>
<dbReference type="AlphaFoldDB" id="A0A2G2XC57"/>
<dbReference type="PANTHER" id="PTHR42650">
    <property type="entry name" value="TAIL-ANCHORED PROTEIN INSERTION RECEPTOR WRB"/>
    <property type="match status" value="1"/>
</dbReference>
<evidence type="ECO:0000256" key="6">
    <source>
        <dbReference type="ARBA" id="ARBA00023136"/>
    </source>
</evidence>
<comment type="caution">
    <text evidence="8">The sequence shown here is derived from an EMBL/GenBank/DDBJ whole genome shotgun (WGS) entry which is preliminary data.</text>
</comment>
<feature type="transmembrane region" description="Helical" evidence="7">
    <location>
        <begin position="144"/>
        <end position="163"/>
    </location>
</feature>
<dbReference type="GO" id="GO:0043495">
    <property type="term" value="F:protein-membrane adaptor activity"/>
    <property type="evidence" value="ECO:0007669"/>
    <property type="project" value="TreeGrafter"/>
</dbReference>
<keyword evidence="3 7" id="KW-0812">Transmembrane</keyword>
<keyword evidence="6 7" id="KW-0472">Membrane</keyword>
<dbReference type="Pfam" id="PF04420">
    <property type="entry name" value="CHD5"/>
    <property type="match status" value="1"/>
</dbReference>
<evidence type="ECO:0000256" key="1">
    <source>
        <dbReference type="ARBA" id="ARBA00004586"/>
    </source>
</evidence>
<sequence length="187" mass="21313">MDHFCKWAGLAWQPGPFDTLNVDRYEGIKAKQVRRRKASEKKMEESIEGSLVAPIIFLIVVAVQYFSRCVQLNTSRVAVNAEELKLRAEIKQLLKEANAMSQPSTFAQAAKIRRTAAAKEHELAKNHEKLMKELKSSYDTHSKALMVIKILTYFLLIIWFWSIPVASIPKQLFQPFGGSHSMVDIVH</sequence>